<protein>
    <submittedName>
        <fullName evidence="1">Uncharacterized protein</fullName>
    </submittedName>
</protein>
<gene>
    <name evidence="1" type="ORF">QVD17_32630</name>
</gene>
<evidence type="ECO:0000313" key="2">
    <source>
        <dbReference type="Proteomes" id="UP001229421"/>
    </source>
</evidence>
<dbReference type="EMBL" id="JAUHHV010000009">
    <property type="protein sequence ID" value="KAK1411840.1"/>
    <property type="molecule type" value="Genomic_DNA"/>
</dbReference>
<evidence type="ECO:0000313" key="1">
    <source>
        <dbReference type="EMBL" id="KAK1411840.1"/>
    </source>
</evidence>
<keyword evidence="2" id="KW-1185">Reference proteome</keyword>
<name>A0AAD8NDG8_TARER</name>
<sequence length="99" mass="11415">MENKKEFSMSMQEPELLDIDGIDFAKELANIPFYFSEISPDMEYIPYPKRRRIQPPNSISKETSNSASNSALKIVISISTTKITINCNLEHRYNISYGY</sequence>
<reference evidence="1" key="1">
    <citation type="journal article" date="2023" name="bioRxiv">
        <title>Improved chromosome-level genome assembly for marigold (Tagetes erecta).</title>
        <authorList>
            <person name="Jiang F."/>
            <person name="Yuan L."/>
            <person name="Wang S."/>
            <person name="Wang H."/>
            <person name="Xu D."/>
            <person name="Wang A."/>
            <person name="Fan W."/>
        </authorList>
    </citation>
    <scope>NUCLEOTIDE SEQUENCE</scope>
    <source>
        <strain evidence="1">WSJ</strain>
        <tissue evidence="1">Leaf</tissue>
    </source>
</reference>
<dbReference type="Proteomes" id="UP001229421">
    <property type="component" value="Unassembled WGS sequence"/>
</dbReference>
<accession>A0AAD8NDG8</accession>
<proteinExistence type="predicted"/>
<comment type="caution">
    <text evidence="1">The sequence shown here is derived from an EMBL/GenBank/DDBJ whole genome shotgun (WGS) entry which is preliminary data.</text>
</comment>
<dbReference type="AlphaFoldDB" id="A0AAD8NDG8"/>
<organism evidence="1 2">
    <name type="scientific">Tagetes erecta</name>
    <name type="common">African marigold</name>
    <dbReference type="NCBI Taxonomy" id="13708"/>
    <lineage>
        <taxon>Eukaryota</taxon>
        <taxon>Viridiplantae</taxon>
        <taxon>Streptophyta</taxon>
        <taxon>Embryophyta</taxon>
        <taxon>Tracheophyta</taxon>
        <taxon>Spermatophyta</taxon>
        <taxon>Magnoliopsida</taxon>
        <taxon>eudicotyledons</taxon>
        <taxon>Gunneridae</taxon>
        <taxon>Pentapetalae</taxon>
        <taxon>asterids</taxon>
        <taxon>campanulids</taxon>
        <taxon>Asterales</taxon>
        <taxon>Asteraceae</taxon>
        <taxon>Asteroideae</taxon>
        <taxon>Heliantheae alliance</taxon>
        <taxon>Tageteae</taxon>
        <taxon>Tagetes</taxon>
    </lineage>
</organism>